<accession>A0A5M8PM15</accession>
<evidence type="ECO:0000256" key="1">
    <source>
        <dbReference type="SAM" id="Phobius"/>
    </source>
</evidence>
<organism evidence="2 3">
    <name type="scientific">Lasallia pustulata</name>
    <dbReference type="NCBI Taxonomy" id="136370"/>
    <lineage>
        <taxon>Eukaryota</taxon>
        <taxon>Fungi</taxon>
        <taxon>Dikarya</taxon>
        <taxon>Ascomycota</taxon>
        <taxon>Pezizomycotina</taxon>
        <taxon>Lecanoromycetes</taxon>
        <taxon>OSLEUM clade</taxon>
        <taxon>Umbilicariomycetidae</taxon>
        <taxon>Umbilicariales</taxon>
        <taxon>Umbilicariaceae</taxon>
        <taxon>Lasallia</taxon>
    </lineage>
</organism>
<dbReference type="EMBL" id="VXIT01000010">
    <property type="protein sequence ID" value="KAA6409952.1"/>
    <property type="molecule type" value="Genomic_DNA"/>
</dbReference>
<reference evidence="2 3" key="1">
    <citation type="submission" date="2019-09" db="EMBL/GenBank/DDBJ databases">
        <title>The hologenome of the rock-dwelling lichen Lasallia pustulata.</title>
        <authorList>
            <person name="Greshake Tzovaras B."/>
            <person name="Segers F."/>
            <person name="Bicker A."/>
            <person name="Dal Grande F."/>
            <person name="Otte J."/>
            <person name="Hankeln T."/>
            <person name="Schmitt I."/>
            <person name="Ebersberger I."/>
        </authorList>
    </citation>
    <scope>NUCLEOTIDE SEQUENCE [LARGE SCALE GENOMIC DNA]</scope>
    <source>
        <strain evidence="2">A1-1</strain>
    </source>
</reference>
<comment type="caution">
    <text evidence="2">The sequence shown here is derived from an EMBL/GenBank/DDBJ whole genome shotgun (WGS) entry which is preliminary data.</text>
</comment>
<keyword evidence="1" id="KW-0472">Membrane</keyword>
<name>A0A5M8PM15_9LECA</name>
<keyword evidence="1" id="KW-0812">Transmembrane</keyword>
<sequence length="616" mass="68369">MSFPAIANLIAEPAANRATQLNTHASELFIRTVRKYLFQPRIDLIQLRIHTSLKGLKDLAPTPQVTMLLPKRYLAELKGQGNPVSLCNALLRRHILCGVVATFCNESAMQLPSFSYSISRPYPYRWFTWVVIAGGICATIFLSILNLAANGYILQVQYYTDYNGTMMDKRWTQRLPFSLLDKTTTTCQSKDIPVNSQFFTDKLALPYSLTAVWKRGQGDSTNVSLASLEYRQRPLENCLVAFIQVDLESTERSAAEQGYGAWGPKAFAQVTCSIYDPGVTWFNFTVSYEFVTPTIETGEAYRFLQQPNNKTQASLWWGQSLLSWYWMNLAAAMEKQESIQDGYVITKGSISLRPSTVTDMADLDFFTEPGYHFTRESYDSNSDLHGRPLCCINPAEYNRSNTIGGLAQEAAVPNIWLEADSFAKSFYTTIMADLGQASNASLLQNAILLQHFTSNITTMRGYNASTSVETPWLQAGPARQTYNDAQRSTGPLKVTGPSHLASVIYAQYFCQVPILKSRGALFVAVLVADLVLLQALWKILNWSTLAWLERSDPHANVCSGCLKASDRGIELASRDPATTTTLISLGRGVKARSNGLLGMEAADAGLAMPVFWESAS</sequence>
<gene>
    <name evidence="2" type="ORF">FRX48_06566</name>
</gene>
<feature type="transmembrane region" description="Helical" evidence="1">
    <location>
        <begin position="126"/>
        <end position="149"/>
    </location>
</feature>
<protein>
    <submittedName>
        <fullName evidence="2">Uncharacterized protein</fullName>
    </submittedName>
</protein>
<proteinExistence type="predicted"/>
<keyword evidence="1" id="KW-1133">Transmembrane helix</keyword>
<dbReference type="Proteomes" id="UP000324767">
    <property type="component" value="Unassembled WGS sequence"/>
</dbReference>
<dbReference type="AlphaFoldDB" id="A0A5M8PM15"/>
<evidence type="ECO:0000313" key="2">
    <source>
        <dbReference type="EMBL" id="KAA6409952.1"/>
    </source>
</evidence>
<evidence type="ECO:0000313" key="3">
    <source>
        <dbReference type="Proteomes" id="UP000324767"/>
    </source>
</evidence>
<dbReference type="OrthoDB" id="3220769at2759"/>